<keyword evidence="1" id="KW-0235">DNA replication</keyword>
<dbReference type="PRINTS" id="PR00625">
    <property type="entry name" value="JDOMAIN"/>
</dbReference>
<accession>A0ABS9TX63</accession>
<dbReference type="RefSeq" id="WP_241051072.1">
    <property type="nucleotide sequence ID" value="NZ_JAKZBV010000001.1"/>
</dbReference>
<keyword evidence="3" id="KW-0143">Chaperone</keyword>
<keyword evidence="7" id="KW-1185">Reference proteome</keyword>
<proteinExistence type="predicted"/>
<dbReference type="EMBL" id="JAKZBV010000001">
    <property type="protein sequence ID" value="MCH6468960.1"/>
    <property type="molecule type" value="Genomic_DNA"/>
</dbReference>
<dbReference type="PROSITE" id="PS00636">
    <property type="entry name" value="DNAJ_1"/>
    <property type="match status" value="1"/>
</dbReference>
<dbReference type="SMART" id="SM00271">
    <property type="entry name" value="DnaJ"/>
    <property type="match status" value="1"/>
</dbReference>
<dbReference type="Pfam" id="PF01556">
    <property type="entry name" value="DnaJ_C"/>
    <property type="match status" value="1"/>
</dbReference>
<organism evidence="6 7">
    <name type="scientific">Sinomonas terrae</name>
    <dbReference type="NCBI Taxonomy" id="2908838"/>
    <lineage>
        <taxon>Bacteria</taxon>
        <taxon>Bacillati</taxon>
        <taxon>Actinomycetota</taxon>
        <taxon>Actinomycetes</taxon>
        <taxon>Micrococcales</taxon>
        <taxon>Micrococcaceae</taxon>
        <taxon>Sinomonas</taxon>
    </lineage>
</organism>
<evidence type="ECO:0000256" key="1">
    <source>
        <dbReference type="ARBA" id="ARBA00022705"/>
    </source>
</evidence>
<name>A0ABS9TX63_9MICC</name>
<dbReference type="InterPro" id="IPR008971">
    <property type="entry name" value="HSP40/DnaJ_pept-bd"/>
</dbReference>
<dbReference type="Gene3D" id="1.10.287.110">
    <property type="entry name" value="DnaJ domain"/>
    <property type="match status" value="1"/>
</dbReference>
<protein>
    <submittedName>
        <fullName evidence="6">DnaJ domain-containing protein</fullName>
    </submittedName>
</protein>
<evidence type="ECO:0000256" key="2">
    <source>
        <dbReference type="ARBA" id="ARBA00023016"/>
    </source>
</evidence>
<reference evidence="6 7" key="1">
    <citation type="submission" date="2022-03" db="EMBL/GenBank/DDBJ databases">
        <title>Sinomonas sp. isolated from a soil.</title>
        <authorList>
            <person name="Han J."/>
            <person name="Kim D.-U."/>
        </authorList>
    </citation>
    <scope>NUCLEOTIDE SEQUENCE [LARGE SCALE GENOMIC DNA]</scope>
    <source>
        <strain evidence="6 7">5-5</strain>
    </source>
</reference>
<dbReference type="CDD" id="cd06257">
    <property type="entry name" value="DnaJ"/>
    <property type="match status" value="1"/>
</dbReference>
<dbReference type="Pfam" id="PF00226">
    <property type="entry name" value="DnaJ"/>
    <property type="match status" value="1"/>
</dbReference>
<evidence type="ECO:0000313" key="6">
    <source>
        <dbReference type="EMBL" id="MCH6468960.1"/>
    </source>
</evidence>
<feature type="domain" description="J" evidence="5">
    <location>
        <begin position="10"/>
        <end position="75"/>
    </location>
</feature>
<dbReference type="PANTHER" id="PTHR43096">
    <property type="entry name" value="DNAJ HOMOLOG 1, MITOCHONDRIAL-RELATED"/>
    <property type="match status" value="1"/>
</dbReference>
<keyword evidence="2" id="KW-0346">Stress response</keyword>
<evidence type="ECO:0000256" key="3">
    <source>
        <dbReference type="ARBA" id="ARBA00023186"/>
    </source>
</evidence>
<evidence type="ECO:0000259" key="5">
    <source>
        <dbReference type="PROSITE" id="PS50076"/>
    </source>
</evidence>
<dbReference type="Proteomes" id="UP001202922">
    <property type="component" value="Unassembled WGS sequence"/>
</dbReference>
<dbReference type="CDD" id="cd10747">
    <property type="entry name" value="DnaJ_C"/>
    <property type="match status" value="1"/>
</dbReference>
<dbReference type="SUPFAM" id="SSF49493">
    <property type="entry name" value="HSP40/DnaJ peptide-binding domain"/>
    <property type="match status" value="2"/>
</dbReference>
<sequence>MASQDWVEKDFYSILGVPKDASDADIKKAYRKLARKYHPDQNPGDAEAEKKFKDITEANSVLSDPEERQQYDAIRAMGGARFTAGGPGGAGQGAAGFEDLFGGLFGGGAGRHSRGFNTGNLPPEFADLFGGFSTGGGGFQAPPQRGADRQASTTISFAGSIRGTTVGLREQNGEVIEVRIPAGIRDGQKVRVRGKGGPGSGGAGDLMVTVNVTPHPFFTRDGDNIRIHVPVSFDEAALGAQIEVPTLDGHTVRMKVPAGTNSGRTLRVKGQGVKTSKGTGDLLVTVDVVVPQNLSKEAEEAVRAFAAATAKNSESNPRSGLAAKARL</sequence>
<evidence type="ECO:0000256" key="4">
    <source>
        <dbReference type="SAM" id="MobiDB-lite"/>
    </source>
</evidence>
<dbReference type="InterPro" id="IPR036869">
    <property type="entry name" value="J_dom_sf"/>
</dbReference>
<dbReference type="InterPro" id="IPR001623">
    <property type="entry name" value="DnaJ_domain"/>
</dbReference>
<dbReference type="PANTHER" id="PTHR43096:SF54">
    <property type="entry name" value="CHAPERONE PROTEIN DNAJ 1"/>
    <property type="match status" value="1"/>
</dbReference>
<feature type="region of interest" description="Disordered" evidence="4">
    <location>
        <begin position="308"/>
        <end position="327"/>
    </location>
</feature>
<dbReference type="PROSITE" id="PS50076">
    <property type="entry name" value="DNAJ_2"/>
    <property type="match status" value="1"/>
</dbReference>
<comment type="caution">
    <text evidence="6">The sequence shown here is derived from an EMBL/GenBank/DDBJ whole genome shotgun (WGS) entry which is preliminary data.</text>
</comment>
<dbReference type="InterPro" id="IPR018253">
    <property type="entry name" value="DnaJ_domain_CS"/>
</dbReference>
<dbReference type="InterPro" id="IPR002939">
    <property type="entry name" value="DnaJ_C"/>
</dbReference>
<dbReference type="SUPFAM" id="SSF46565">
    <property type="entry name" value="Chaperone J-domain"/>
    <property type="match status" value="1"/>
</dbReference>
<gene>
    <name evidence="6" type="ORF">L0M17_02985</name>
</gene>
<evidence type="ECO:0000313" key="7">
    <source>
        <dbReference type="Proteomes" id="UP001202922"/>
    </source>
</evidence>
<dbReference type="Gene3D" id="2.60.260.20">
    <property type="entry name" value="Urease metallochaperone UreE, N-terminal domain"/>
    <property type="match status" value="2"/>
</dbReference>